<dbReference type="GO" id="GO:0016887">
    <property type="term" value="F:ATP hydrolysis activity"/>
    <property type="evidence" value="ECO:0007669"/>
    <property type="project" value="InterPro"/>
</dbReference>
<dbReference type="GO" id="GO:0008559">
    <property type="term" value="F:ABC-type xenobiotic transporter activity"/>
    <property type="evidence" value="ECO:0007669"/>
    <property type="project" value="UniProtKB-EC"/>
</dbReference>
<evidence type="ECO:0000256" key="3">
    <source>
        <dbReference type="ARBA" id="ARBA00012191"/>
    </source>
</evidence>
<evidence type="ECO:0000256" key="13">
    <source>
        <dbReference type="ARBA" id="ARBA00034018"/>
    </source>
</evidence>
<evidence type="ECO:0000313" key="19">
    <source>
        <dbReference type="Proteomes" id="UP000789390"/>
    </source>
</evidence>
<feature type="domain" description="ABC transporter" evidence="16">
    <location>
        <begin position="1115"/>
        <end position="1353"/>
    </location>
</feature>
<feature type="domain" description="ABC transmembrane type-1" evidence="17">
    <location>
        <begin position="790"/>
        <end position="1080"/>
    </location>
</feature>
<dbReference type="GO" id="GO:0005524">
    <property type="term" value="F:ATP binding"/>
    <property type="evidence" value="ECO:0007669"/>
    <property type="project" value="UniProtKB-KW"/>
</dbReference>
<comment type="subcellular location">
    <subcellularLocation>
        <location evidence="1">Membrane</location>
        <topology evidence="1">Multi-pass membrane protein</topology>
    </subcellularLocation>
</comment>
<dbReference type="PROSITE" id="PS00211">
    <property type="entry name" value="ABC_TRANSPORTER_1"/>
    <property type="match status" value="2"/>
</dbReference>
<dbReference type="CDD" id="cd03249">
    <property type="entry name" value="ABC_MTABC3_MDL1_MDL2"/>
    <property type="match status" value="2"/>
</dbReference>
<keyword evidence="12" id="KW-0325">Glycoprotein</keyword>
<dbReference type="PANTHER" id="PTHR43394">
    <property type="entry name" value="ATP-DEPENDENT PERMEASE MDL1, MITOCHONDRIAL"/>
    <property type="match status" value="1"/>
</dbReference>
<feature type="transmembrane region" description="Helical" evidence="15">
    <location>
        <begin position="396"/>
        <end position="414"/>
    </location>
</feature>
<evidence type="ECO:0000256" key="15">
    <source>
        <dbReference type="SAM" id="Phobius"/>
    </source>
</evidence>
<dbReference type="Pfam" id="PF00664">
    <property type="entry name" value="ABC_membrane"/>
    <property type="match status" value="2"/>
</dbReference>
<organism evidence="18 19">
    <name type="scientific">Daphnia galeata</name>
    <dbReference type="NCBI Taxonomy" id="27404"/>
    <lineage>
        <taxon>Eukaryota</taxon>
        <taxon>Metazoa</taxon>
        <taxon>Ecdysozoa</taxon>
        <taxon>Arthropoda</taxon>
        <taxon>Crustacea</taxon>
        <taxon>Branchiopoda</taxon>
        <taxon>Diplostraca</taxon>
        <taxon>Cladocera</taxon>
        <taxon>Anomopoda</taxon>
        <taxon>Daphniidae</taxon>
        <taxon>Daphnia</taxon>
    </lineage>
</organism>
<evidence type="ECO:0000256" key="9">
    <source>
        <dbReference type="ARBA" id="ARBA00022967"/>
    </source>
</evidence>
<feature type="transmembrane region" description="Helical" evidence="15">
    <location>
        <begin position="913"/>
        <end position="933"/>
    </location>
</feature>
<dbReference type="PROSITE" id="PS50893">
    <property type="entry name" value="ABC_TRANSPORTER_2"/>
    <property type="match status" value="2"/>
</dbReference>
<dbReference type="EMBL" id="CAKKLH010000292">
    <property type="protein sequence ID" value="CAH0109417.1"/>
    <property type="molecule type" value="Genomic_DNA"/>
</dbReference>
<dbReference type="GO" id="GO:0097254">
    <property type="term" value="P:renal tubular secretion"/>
    <property type="evidence" value="ECO:0007669"/>
    <property type="project" value="UniProtKB-ARBA"/>
</dbReference>
<feature type="compositionally biased region" description="Basic and acidic residues" evidence="14">
    <location>
        <begin position="1"/>
        <end position="21"/>
    </location>
</feature>
<keyword evidence="6" id="KW-0677">Repeat</keyword>
<keyword evidence="9" id="KW-1278">Translocase</keyword>
<evidence type="ECO:0000256" key="11">
    <source>
        <dbReference type="ARBA" id="ARBA00023136"/>
    </source>
</evidence>
<feature type="transmembrane region" description="Helical" evidence="15">
    <location>
        <begin position="787"/>
        <end position="808"/>
    </location>
</feature>
<keyword evidence="8" id="KW-0067">ATP-binding</keyword>
<dbReference type="InterPro" id="IPR036640">
    <property type="entry name" value="ABC1_TM_sf"/>
</dbReference>
<dbReference type="InterPro" id="IPR003593">
    <property type="entry name" value="AAA+_ATPase"/>
</dbReference>
<evidence type="ECO:0000256" key="4">
    <source>
        <dbReference type="ARBA" id="ARBA00022448"/>
    </source>
</evidence>
<evidence type="ECO:0000256" key="12">
    <source>
        <dbReference type="ARBA" id="ARBA00023180"/>
    </source>
</evidence>
<evidence type="ECO:0000259" key="16">
    <source>
        <dbReference type="PROSITE" id="PS50893"/>
    </source>
</evidence>
<dbReference type="InterPro" id="IPR027417">
    <property type="entry name" value="P-loop_NTPase"/>
</dbReference>
<keyword evidence="11 15" id="KW-0472">Membrane</keyword>
<dbReference type="SMART" id="SM00382">
    <property type="entry name" value="AAA"/>
    <property type="match status" value="2"/>
</dbReference>
<evidence type="ECO:0000256" key="10">
    <source>
        <dbReference type="ARBA" id="ARBA00022989"/>
    </source>
</evidence>
<comment type="caution">
    <text evidence="18">The sequence shown here is derived from an EMBL/GenBank/DDBJ whole genome shotgun (WGS) entry which is preliminary data.</text>
</comment>
<evidence type="ECO:0000256" key="2">
    <source>
        <dbReference type="ARBA" id="ARBA00007577"/>
    </source>
</evidence>
<dbReference type="InterPro" id="IPR011527">
    <property type="entry name" value="ABC1_TM_dom"/>
</dbReference>
<evidence type="ECO:0000256" key="6">
    <source>
        <dbReference type="ARBA" id="ARBA00022737"/>
    </source>
</evidence>
<dbReference type="Pfam" id="PF00005">
    <property type="entry name" value="ABC_tran"/>
    <property type="match status" value="2"/>
</dbReference>
<protein>
    <recommendedName>
        <fullName evidence="3">ABC-type xenobiotic transporter</fullName>
        <ecNumber evidence="3">7.6.2.2</ecNumber>
    </recommendedName>
</protein>
<gene>
    <name evidence="18" type="ORF">DGAL_LOCUS12895</name>
</gene>
<dbReference type="GO" id="GO:0017085">
    <property type="term" value="P:response to insecticide"/>
    <property type="evidence" value="ECO:0007669"/>
    <property type="project" value="UniProtKB-ARBA"/>
</dbReference>
<name>A0A8J2WJY9_9CRUS</name>
<dbReference type="Gene3D" id="1.20.1560.10">
    <property type="entry name" value="ABC transporter type 1, transmembrane domain"/>
    <property type="match status" value="1"/>
</dbReference>
<dbReference type="GO" id="GO:0015421">
    <property type="term" value="F:ABC-type oligopeptide transporter activity"/>
    <property type="evidence" value="ECO:0007669"/>
    <property type="project" value="TreeGrafter"/>
</dbReference>
<dbReference type="SUPFAM" id="SSF52540">
    <property type="entry name" value="P-loop containing nucleoside triphosphate hydrolases"/>
    <property type="match status" value="2"/>
</dbReference>
<feature type="transmembrane region" description="Helical" evidence="15">
    <location>
        <begin position="939"/>
        <end position="956"/>
    </location>
</feature>
<feature type="transmembrane region" description="Helical" evidence="15">
    <location>
        <begin position="87"/>
        <end position="111"/>
    </location>
</feature>
<dbReference type="Gene3D" id="3.40.50.300">
    <property type="entry name" value="P-loop containing nucleotide triphosphate hydrolases"/>
    <property type="match status" value="2"/>
</dbReference>
<keyword evidence="10 15" id="KW-1133">Transmembrane helix</keyword>
<reference evidence="18" key="1">
    <citation type="submission" date="2021-11" db="EMBL/GenBank/DDBJ databases">
        <authorList>
            <person name="Schell T."/>
        </authorList>
    </citation>
    <scope>NUCLEOTIDE SEQUENCE</scope>
    <source>
        <strain evidence="18">M5</strain>
    </source>
</reference>
<feature type="transmembrane region" description="Helical" evidence="15">
    <location>
        <begin position="834"/>
        <end position="860"/>
    </location>
</feature>
<dbReference type="GO" id="GO:0005743">
    <property type="term" value="C:mitochondrial inner membrane"/>
    <property type="evidence" value="ECO:0007669"/>
    <property type="project" value="TreeGrafter"/>
</dbReference>
<feature type="compositionally biased region" description="Acidic residues" evidence="14">
    <location>
        <begin position="706"/>
        <end position="716"/>
    </location>
</feature>
<feature type="transmembrane region" description="Helical" evidence="15">
    <location>
        <begin position="361"/>
        <end position="384"/>
    </location>
</feature>
<evidence type="ECO:0000313" key="18">
    <source>
        <dbReference type="EMBL" id="CAH0109417.1"/>
    </source>
</evidence>
<dbReference type="CDD" id="cd18577">
    <property type="entry name" value="ABC_6TM_Pgp_ABCB1_D1_like"/>
    <property type="match status" value="1"/>
</dbReference>
<accession>A0A8J2WJY9</accession>
<evidence type="ECO:0000256" key="7">
    <source>
        <dbReference type="ARBA" id="ARBA00022741"/>
    </source>
</evidence>
<evidence type="ECO:0000259" key="17">
    <source>
        <dbReference type="PROSITE" id="PS50929"/>
    </source>
</evidence>
<feature type="domain" description="ABC transporter" evidence="16">
    <location>
        <begin position="457"/>
        <end position="693"/>
    </location>
</feature>
<dbReference type="PROSITE" id="PS50929">
    <property type="entry name" value="ABC_TM1F"/>
    <property type="match status" value="2"/>
</dbReference>
<evidence type="ECO:0000256" key="8">
    <source>
        <dbReference type="ARBA" id="ARBA00022840"/>
    </source>
</evidence>
<keyword evidence="5 15" id="KW-0812">Transmembrane</keyword>
<dbReference type="FunFam" id="3.40.50.300:FF:000479">
    <property type="entry name" value="Multidrug resistance protein 1A"/>
    <property type="match status" value="2"/>
</dbReference>
<dbReference type="EC" id="7.6.2.2" evidence="3"/>
<sequence>MGDKHFNMAPNLDREELKGEINDAFNQDDDELKKKDIDTSSSSISSISDDKDGKKKKKKKDKEEPPKPEIPPVPFFDLFRYASPTDYVLLVFGTLGAMGTGICFPLMLILFGDITDAFVGGGLSQEQINEINCNISNDPNYTYPYPLGPTCNISDPDFFANTPEGMAIQDEFTKFGIYVAIIGFALFVLGFIFVTSLNFTAENQVYRIRSRFLQAVLRQDVGWYDTKSSNDFASRITEDLNKIQDGIGEKIGMFTFSMTAFIASIINAFIHGWQLTLVMLVSTPVLAVSMGVLAKVQASLTENELKAYAKAGGVAEEVISSIRTVMAFGGQSKEIDRFQDNLAFAKKAGIKRGMATGIGAGLVWGIIYASYALAFWYGISLILAACDENSYSSSDLLIVFFSVLIGAMQIGQAAPYMEAFSVARGAAASIFSIIDRIPPIDSSSNEGLVPDGVDGKISFKNVFFNYPSRPDVKILQGISFDVTPGQTVALVGTSGCGKSTCIQLLQRFYDPLEGSVSIDGNELKSLNLGWLREQMGVVGQEPILFGTTIGENICYGRDGVSQEQMERAAKEANAHDFIQRLPRKYDTLVGERGAQLSGGQKQRIAIARALVRHPRILLLDEATSALDTQSESVVQKALDKARQGRTTMIVAHRLTTIRNADRIIVIKDGVIQEDGTHDKLMAKNGIYYQLVVSQQGGEPDSKSSLDDDSESEDEEEKIIKAKSWVPDEKEEVMDAVSLAGSHPIGRHSSVRRSGRLSVVSSVLSAQSEDVDVSLTDIMRMNKKEWPYITVGVIGSAIVGLSTPVYAILFSEVLGVLTPGGSAEEQAYKRERGNFYSLMFLILGIVAGFAAFAQSFSFSVAGESLTSRLRGLTFEAILRQEVGWFDRKTNSVGALCARLSGDAASVQGATGSRIGVLFQALTTMIASIVLALYFQWKLGLVALCFVPLLLLSTYFQAKIIMGQSALEREGLQKSAKVAMEAIANIRTVASLGKERQFHTLYMDSLREPHRQALKKSWVRGAIFGFASAVPMFAYATTMYYGGWLVVNECLDFTSVFKVSESLLFGTQMIGQAVAFAPNYNKAKVAANRIFALLRRVPQIDASSNDGIVLKNIDGNVDFEHVRFRYPTRKDAEVLQGLSLAVRAGQTVALVGHSGCGKSTCIQLLERFYDPDSGQVQLDGKDINPVNISSLRSQMGIVSQEPILFNLTIAQNIAYGDNTRVIPMDEIIEAARKANIHVFIQSLPNGYETMVGERGTQLSGGQKQRVAIARALIRNPKILLLDEATSALDSESEHVVQLALDAAREGRTCITIAHRLSTIQNADNIIVINHGKISEQGTHEELIKQGGLYFELCSVQGIALKPVSSSANLEEAAF</sequence>
<dbReference type="InterPro" id="IPR003439">
    <property type="entry name" value="ABC_transporter-like_ATP-bd"/>
</dbReference>
<feature type="domain" description="ABC transmembrane type-1" evidence="17">
    <location>
        <begin position="91"/>
        <end position="420"/>
    </location>
</feature>
<evidence type="ECO:0000256" key="14">
    <source>
        <dbReference type="SAM" id="MobiDB-lite"/>
    </source>
</evidence>
<dbReference type="PANTHER" id="PTHR43394:SF27">
    <property type="entry name" value="ATP-DEPENDENT TRANSLOCASE ABCB1-LIKE"/>
    <property type="match status" value="1"/>
</dbReference>
<proteinExistence type="inferred from homology"/>
<evidence type="ECO:0000256" key="1">
    <source>
        <dbReference type="ARBA" id="ARBA00004141"/>
    </source>
</evidence>
<feature type="transmembrane region" description="Helical" evidence="15">
    <location>
        <begin position="1019"/>
        <end position="1045"/>
    </location>
</feature>
<dbReference type="CDD" id="cd18578">
    <property type="entry name" value="ABC_6TM_Pgp_ABCB1_D2_like"/>
    <property type="match status" value="1"/>
</dbReference>
<comment type="similarity">
    <text evidence="2">Belongs to the ABC transporter superfamily. ABCB family. Multidrug resistance exporter (TC 3.A.1.201) subfamily.</text>
</comment>
<dbReference type="InterPro" id="IPR017871">
    <property type="entry name" value="ABC_transporter-like_CS"/>
</dbReference>
<feature type="transmembrane region" description="Helical" evidence="15">
    <location>
        <begin position="276"/>
        <end position="296"/>
    </location>
</feature>
<dbReference type="SUPFAM" id="SSF90123">
    <property type="entry name" value="ABC transporter transmembrane region"/>
    <property type="match status" value="2"/>
</dbReference>
<dbReference type="FunFam" id="1.20.1560.10:FF:000009">
    <property type="entry name" value="ABC transporter B family member 1"/>
    <property type="match status" value="1"/>
</dbReference>
<dbReference type="InterPro" id="IPR039421">
    <property type="entry name" value="Type_1_exporter"/>
</dbReference>
<feature type="region of interest" description="Disordered" evidence="14">
    <location>
        <begin position="1"/>
        <end position="69"/>
    </location>
</feature>
<keyword evidence="7" id="KW-0547">Nucleotide-binding</keyword>
<keyword evidence="19" id="KW-1185">Reference proteome</keyword>
<keyword evidence="4" id="KW-0813">Transport</keyword>
<feature type="transmembrane region" description="Helical" evidence="15">
    <location>
        <begin position="175"/>
        <end position="201"/>
    </location>
</feature>
<comment type="catalytic activity">
    <reaction evidence="13">
        <text>ATP + H2O + xenobioticSide 1 = ADP + phosphate + xenobioticSide 2.</text>
        <dbReference type="EC" id="7.6.2.2"/>
    </reaction>
</comment>
<dbReference type="FunFam" id="1.20.1560.10:FF:000018">
    <property type="entry name" value="ATP-binding cassette subfamily B member 11"/>
    <property type="match status" value="1"/>
</dbReference>
<dbReference type="OrthoDB" id="6500128at2759"/>
<feature type="transmembrane region" description="Helical" evidence="15">
    <location>
        <begin position="251"/>
        <end position="270"/>
    </location>
</feature>
<feature type="region of interest" description="Disordered" evidence="14">
    <location>
        <begin position="694"/>
        <end position="723"/>
    </location>
</feature>
<dbReference type="GO" id="GO:0090374">
    <property type="term" value="P:oligopeptide export from mitochondrion"/>
    <property type="evidence" value="ECO:0007669"/>
    <property type="project" value="TreeGrafter"/>
</dbReference>
<evidence type="ECO:0000256" key="5">
    <source>
        <dbReference type="ARBA" id="ARBA00022692"/>
    </source>
</evidence>
<dbReference type="Proteomes" id="UP000789390">
    <property type="component" value="Unassembled WGS sequence"/>
</dbReference>